<feature type="domain" description="Erythromycin biosynthesis protein CIII-like N-terminal" evidence="5">
    <location>
        <begin position="22"/>
        <end position="211"/>
    </location>
</feature>
<keyword evidence="2" id="KW-0328">Glycosyltransferase</keyword>
<proteinExistence type="inferred from homology"/>
<dbReference type="InterPro" id="IPR002213">
    <property type="entry name" value="UDP_glucos_trans"/>
</dbReference>
<comment type="caution">
    <text evidence="6">The sequence shown here is derived from an EMBL/GenBank/DDBJ whole genome shotgun (WGS) entry which is preliminary data.</text>
</comment>
<evidence type="ECO:0000313" key="7">
    <source>
        <dbReference type="Proteomes" id="UP000517916"/>
    </source>
</evidence>
<name>A0ABR6BLP9_9PSEU</name>
<dbReference type="PANTHER" id="PTHR48050">
    <property type="entry name" value="STEROL 3-BETA-GLUCOSYLTRANSFERASE"/>
    <property type="match status" value="1"/>
</dbReference>
<dbReference type="EMBL" id="JACJID010000003">
    <property type="protein sequence ID" value="MBA8927809.1"/>
    <property type="molecule type" value="Genomic_DNA"/>
</dbReference>
<gene>
    <name evidence="6" type="ORF">BC739_005015</name>
</gene>
<comment type="similarity">
    <text evidence="1">Belongs to the glycosyltransferase 28 family.</text>
</comment>
<dbReference type="Proteomes" id="UP000517916">
    <property type="component" value="Unassembled WGS sequence"/>
</dbReference>
<dbReference type="Pfam" id="PF06722">
    <property type="entry name" value="EryCIII-like_C"/>
    <property type="match status" value="1"/>
</dbReference>
<evidence type="ECO:0000313" key="6">
    <source>
        <dbReference type="EMBL" id="MBA8927809.1"/>
    </source>
</evidence>
<dbReference type="InterPro" id="IPR010610">
    <property type="entry name" value="EryCIII-like_C"/>
</dbReference>
<dbReference type="SUPFAM" id="SSF53756">
    <property type="entry name" value="UDP-Glycosyltransferase/glycogen phosphorylase"/>
    <property type="match status" value="1"/>
</dbReference>
<protein>
    <submittedName>
        <fullName evidence="6">UDP:flavonoid glycosyltransferase YjiC (YdhE family)</fullName>
    </submittedName>
</protein>
<dbReference type="CDD" id="cd03784">
    <property type="entry name" value="GT1_Gtf-like"/>
    <property type="match status" value="1"/>
</dbReference>
<dbReference type="PANTHER" id="PTHR48050:SF13">
    <property type="entry name" value="STEROL 3-BETA-GLUCOSYLTRANSFERASE UGT80A2"/>
    <property type="match status" value="1"/>
</dbReference>
<keyword evidence="7" id="KW-1185">Reference proteome</keyword>
<keyword evidence="3" id="KW-0808">Transferase</keyword>
<evidence type="ECO:0000259" key="5">
    <source>
        <dbReference type="Pfam" id="PF21036"/>
    </source>
</evidence>
<evidence type="ECO:0000256" key="2">
    <source>
        <dbReference type="ARBA" id="ARBA00022676"/>
    </source>
</evidence>
<feature type="domain" description="Erythromycin biosynthesis protein CIII-like C-terminal" evidence="4">
    <location>
        <begin position="225"/>
        <end position="362"/>
    </location>
</feature>
<dbReference type="InterPro" id="IPR050426">
    <property type="entry name" value="Glycosyltransferase_28"/>
</dbReference>
<evidence type="ECO:0000256" key="3">
    <source>
        <dbReference type="ARBA" id="ARBA00022679"/>
    </source>
</evidence>
<evidence type="ECO:0000256" key="1">
    <source>
        <dbReference type="ARBA" id="ARBA00006962"/>
    </source>
</evidence>
<dbReference type="RefSeq" id="WP_182838501.1">
    <property type="nucleotide sequence ID" value="NZ_BAAABQ010000025.1"/>
</dbReference>
<dbReference type="InterPro" id="IPR048284">
    <property type="entry name" value="EryCIII-like_N"/>
</dbReference>
<reference evidence="6 7" key="1">
    <citation type="submission" date="2020-08" db="EMBL/GenBank/DDBJ databases">
        <title>Genomic Encyclopedia of Archaeal and Bacterial Type Strains, Phase II (KMG-II): from individual species to whole genera.</title>
        <authorList>
            <person name="Goeker M."/>
        </authorList>
    </citation>
    <scope>NUCLEOTIDE SEQUENCE [LARGE SCALE GENOMIC DNA]</scope>
    <source>
        <strain evidence="6 7">DSM 43850</strain>
    </source>
</reference>
<organism evidence="6 7">
    <name type="scientific">Kutzneria viridogrisea</name>
    <dbReference type="NCBI Taxonomy" id="47990"/>
    <lineage>
        <taxon>Bacteria</taxon>
        <taxon>Bacillati</taxon>
        <taxon>Actinomycetota</taxon>
        <taxon>Actinomycetes</taxon>
        <taxon>Pseudonocardiales</taxon>
        <taxon>Pseudonocardiaceae</taxon>
        <taxon>Kutzneria</taxon>
    </lineage>
</organism>
<dbReference type="Gene3D" id="3.40.50.2000">
    <property type="entry name" value="Glycogen Phosphorylase B"/>
    <property type="match status" value="2"/>
</dbReference>
<evidence type="ECO:0000259" key="4">
    <source>
        <dbReference type="Pfam" id="PF06722"/>
    </source>
</evidence>
<dbReference type="Pfam" id="PF21036">
    <property type="entry name" value="EryCIII-like_N"/>
    <property type="match status" value="1"/>
</dbReference>
<sequence>MRVLIVCLSAHGHLFPMISTGWALRAAGHEVLIATCGGLTPVERTGLPSVDLAPGFSMAIPEGMDVRRSAAPPIAEQEWAGFFAFTAEVMAEGLAALVGSWPPDVLLHEETLLIGSAVAIGAGVPSVAHGLGLAHGLAEVDTLFEPQLPLFSRFGVHGLPEPTAVIDLSPPSMGSVPGGWPMRYVPYNGPGMLPEWLLDNGDRPRVAVTLGTFNPYLTGVGPAARVVELAAELDAEFVLALGSVDTSSLGPLPPNVRISGWVPLHALLATCSAVIHHGGTGTTMTALDAGLPQLIMPADADQPLNAEAGFRRGLALVSRCEQLDTKQVGDLLRDPDLRRAAAEVRAEMHAMPAPGEVAQRILGLARG</sequence>
<accession>A0ABR6BLP9</accession>